<sequence length="187" mass="21488">MANGKHVPFDAAIETRTSFMFPWLHKRVVDAVHGQIDQVTFHKEGQDSEAQEKYETFIMGKFTCTNNLCSKSAWSSKKVNIIIRRFTDGEQKLAYNATVFNQRCKSCNALGTFSIDQRCYVNRVAYRIRSWAGVKQERAPYNFTETSRPHEEDLCEGCKRGHCQRGDSQRSRTVVVRGGEVFFINCV</sequence>
<organism evidence="5 6">
    <name type="scientific">Apiospora marii</name>
    <dbReference type="NCBI Taxonomy" id="335849"/>
    <lineage>
        <taxon>Eukaryota</taxon>
        <taxon>Fungi</taxon>
        <taxon>Dikarya</taxon>
        <taxon>Ascomycota</taxon>
        <taxon>Pezizomycotina</taxon>
        <taxon>Sordariomycetes</taxon>
        <taxon>Xylariomycetidae</taxon>
        <taxon>Amphisphaeriales</taxon>
        <taxon>Apiosporaceae</taxon>
        <taxon>Apiospora</taxon>
    </lineage>
</organism>
<dbReference type="Proteomes" id="UP001396898">
    <property type="component" value="Unassembled WGS sequence"/>
</dbReference>
<dbReference type="EMBL" id="JAQQWI010000022">
    <property type="protein sequence ID" value="KAK7995871.1"/>
    <property type="molecule type" value="Genomic_DNA"/>
</dbReference>
<feature type="domain" description="3CxxC-type" evidence="4">
    <location>
        <begin position="57"/>
        <end position="161"/>
    </location>
</feature>
<dbReference type="InterPro" id="IPR027377">
    <property type="entry name" value="ZAR1/RTP1-5-like_Znf-3CxxC"/>
</dbReference>
<gene>
    <name evidence="5" type="ORF">PG991_015338</name>
</gene>
<dbReference type="Pfam" id="PF13695">
    <property type="entry name" value="Zn_ribbon_3CxxC"/>
    <property type="match status" value="1"/>
</dbReference>
<keyword evidence="1" id="KW-0479">Metal-binding</keyword>
<name>A0ABR1R1K9_9PEZI</name>
<protein>
    <submittedName>
        <fullName evidence="5">Zinc-binding domain-containing protein</fullName>
    </submittedName>
</protein>
<evidence type="ECO:0000256" key="3">
    <source>
        <dbReference type="ARBA" id="ARBA00022833"/>
    </source>
</evidence>
<accession>A0ABR1R1K9</accession>
<comment type="caution">
    <text evidence="5">The sequence shown here is derived from an EMBL/GenBank/DDBJ whole genome shotgun (WGS) entry which is preliminary data.</text>
</comment>
<keyword evidence="3" id="KW-0862">Zinc</keyword>
<dbReference type="SMART" id="SM01328">
    <property type="entry name" value="zf-3CxxC"/>
    <property type="match status" value="1"/>
</dbReference>
<evidence type="ECO:0000256" key="1">
    <source>
        <dbReference type="ARBA" id="ARBA00022723"/>
    </source>
</evidence>
<reference evidence="5 6" key="1">
    <citation type="submission" date="2023-01" db="EMBL/GenBank/DDBJ databases">
        <title>Analysis of 21 Apiospora genomes using comparative genomics revels a genus with tremendous synthesis potential of carbohydrate active enzymes and secondary metabolites.</title>
        <authorList>
            <person name="Sorensen T."/>
        </authorList>
    </citation>
    <scope>NUCLEOTIDE SEQUENCE [LARGE SCALE GENOMIC DNA]</scope>
    <source>
        <strain evidence="5 6">CBS 20057</strain>
    </source>
</reference>
<keyword evidence="2" id="KW-0863">Zinc-finger</keyword>
<evidence type="ECO:0000256" key="2">
    <source>
        <dbReference type="ARBA" id="ARBA00022771"/>
    </source>
</evidence>
<evidence type="ECO:0000313" key="6">
    <source>
        <dbReference type="Proteomes" id="UP001396898"/>
    </source>
</evidence>
<proteinExistence type="predicted"/>
<evidence type="ECO:0000259" key="4">
    <source>
        <dbReference type="SMART" id="SM01328"/>
    </source>
</evidence>
<evidence type="ECO:0000313" key="5">
    <source>
        <dbReference type="EMBL" id="KAK7995871.1"/>
    </source>
</evidence>
<keyword evidence="6" id="KW-1185">Reference proteome</keyword>